<evidence type="ECO:0000256" key="1">
    <source>
        <dbReference type="ARBA" id="ARBA00012513"/>
    </source>
</evidence>
<dbReference type="GO" id="GO:0004674">
    <property type="term" value="F:protein serine/threonine kinase activity"/>
    <property type="evidence" value="ECO:0007669"/>
    <property type="project" value="UniProtKB-KW"/>
</dbReference>
<keyword evidence="5 11" id="KW-0547">Nucleotide-binding</keyword>
<feature type="compositionally biased region" description="Basic and acidic residues" evidence="12">
    <location>
        <begin position="265"/>
        <end position="276"/>
    </location>
</feature>
<keyword evidence="13" id="KW-0812">Transmembrane</keyword>
<dbReference type="PROSITE" id="PS00107">
    <property type="entry name" value="PROTEIN_KINASE_ATP"/>
    <property type="match status" value="1"/>
</dbReference>
<feature type="compositionally biased region" description="Basic and acidic residues" evidence="12">
    <location>
        <begin position="785"/>
        <end position="795"/>
    </location>
</feature>
<comment type="catalytic activity">
    <reaction evidence="9">
        <text>L-threonyl-[protein] + ATP = O-phospho-L-threonyl-[protein] + ADP + H(+)</text>
        <dbReference type="Rhea" id="RHEA:46608"/>
        <dbReference type="Rhea" id="RHEA-COMP:11060"/>
        <dbReference type="Rhea" id="RHEA-COMP:11605"/>
        <dbReference type="ChEBI" id="CHEBI:15378"/>
        <dbReference type="ChEBI" id="CHEBI:30013"/>
        <dbReference type="ChEBI" id="CHEBI:30616"/>
        <dbReference type="ChEBI" id="CHEBI:61977"/>
        <dbReference type="ChEBI" id="CHEBI:456216"/>
        <dbReference type="EC" id="2.7.11.1"/>
    </reaction>
</comment>
<feature type="transmembrane region" description="Helical" evidence="13">
    <location>
        <begin position="6"/>
        <end position="25"/>
    </location>
</feature>
<keyword evidence="4" id="KW-0808">Transferase</keyword>
<feature type="compositionally biased region" description="Basic and acidic residues" evidence="12">
    <location>
        <begin position="104"/>
        <end position="117"/>
    </location>
</feature>
<keyword evidence="13" id="KW-1133">Transmembrane helix</keyword>
<evidence type="ECO:0000256" key="4">
    <source>
        <dbReference type="ARBA" id="ARBA00022679"/>
    </source>
</evidence>
<feature type="region of interest" description="Disordered" evidence="12">
    <location>
        <begin position="719"/>
        <end position="798"/>
    </location>
</feature>
<dbReference type="PANTHER" id="PTHR24356">
    <property type="entry name" value="SERINE/THREONINE-PROTEIN KINASE"/>
    <property type="match status" value="1"/>
</dbReference>
<keyword evidence="7 11" id="KW-0067">ATP-binding</keyword>
<protein>
    <recommendedName>
        <fullName evidence="2">Serine/threonine-protein kinase greatwall</fullName>
        <ecNumber evidence="1">2.7.11.1</ecNumber>
    </recommendedName>
    <alternativeName>
        <fullName evidence="8">Microtubule-associated serine/threonine-protein kinase-like</fullName>
    </alternativeName>
</protein>
<dbReference type="PROSITE" id="PS50011">
    <property type="entry name" value="PROTEIN_KINASE_DOM"/>
    <property type="match status" value="1"/>
</dbReference>
<dbReference type="InterPro" id="IPR017441">
    <property type="entry name" value="Protein_kinase_ATP_BS"/>
</dbReference>
<dbReference type="GO" id="GO:0035556">
    <property type="term" value="P:intracellular signal transduction"/>
    <property type="evidence" value="ECO:0007669"/>
    <property type="project" value="TreeGrafter"/>
</dbReference>
<dbReference type="EMBL" id="JAKKPZ010000016">
    <property type="protein sequence ID" value="KAI1713116.1"/>
    <property type="molecule type" value="Genomic_DNA"/>
</dbReference>
<reference evidence="15" key="1">
    <citation type="submission" date="2022-01" db="EMBL/GenBank/DDBJ databases">
        <title>Genome Sequence Resource for Two Populations of Ditylenchus destructor, the Migratory Endoparasitic Phytonematode.</title>
        <authorList>
            <person name="Zhang H."/>
            <person name="Lin R."/>
            <person name="Xie B."/>
        </authorList>
    </citation>
    <scope>NUCLEOTIDE SEQUENCE</scope>
    <source>
        <strain evidence="15">BazhouSP</strain>
    </source>
</reference>
<sequence length="877" mass="98270">MRLANLFAFKLIINILLFAVFYFCVNGDRIWKSGSLEWQPSIIEHSDEKYANEYQFGSSILLSDSIPEEFFVRQKRANEPWVYISNTAPTNGSRAPNVPGKLTKPRENESRRDESPKATKLLKKYNRPPPAGGRFAKFFEQIGSLRVGGSIVARNGQRTNQKAPSYGAGQQRERYNYAPTRNFPPAGPKVREGVRRPPKESPVTAKTPGQNTTATLPGYSTRGDRRPTQGDPPTLTRKDQKITSGTRPVRPEPTVIDLPNQHVYDPAKQRIEKTRPQEPLSKRPPAAAKAPAPVNGSSPVANGLATRKETPPRNEVPKKVASPPATSGPASRPPAVAKLQMRESGALQRRPTVNDPAARAAPLAKLPIKGTAANGPGPGAPATKITGTKIAVTKERVQTLEEKPTQEPVTGVTPKRNSWPREEGAGQDTNKPLSPDDFTTLKKLGNGSFGTVYKVQHKHTGKIFAMKVTKMTKNKQINVANEDEIIMMRYLRSKAFNEMFDFLLEPIAFDSEVGWTTHSDGRREEDLFGKVIPHTMEDGAQVLRVVMPLMDGGDLFDLMRKYGRITEELCRVLIAQVIDFGLGKIGSESTSRAGTARYMAPEVVKNKKYGPEVDWYSIGAMIYTLMVGNYVSFTGKEEDHLYIKIAEYGDGKREIEFPEWLEFSYECMDVILQLMHPDPKQRLGNKSDINLKGVKQIIEHPWFKNYPDTIDRILDVENDKENLTPNPSPLAQGQPQKQRLAQVKTQGQVQQTRKETLQTTPATKPEQRGPIRAQPAGRAQQTNKNDPHGEDDRQRPQIIDYGQGDIYKMYKDYKNDKPLNANVGGNAPKGPEIVYDNSGFYYMYKGGDRWLPRTDLKHYVYDDNTKKFYTREQAARA</sequence>
<feature type="compositionally biased region" description="Low complexity" evidence="12">
    <location>
        <begin position="284"/>
        <end position="293"/>
    </location>
</feature>
<dbReference type="EC" id="2.7.11.1" evidence="1"/>
<evidence type="ECO:0000256" key="7">
    <source>
        <dbReference type="ARBA" id="ARBA00022840"/>
    </source>
</evidence>
<evidence type="ECO:0000256" key="10">
    <source>
        <dbReference type="ARBA" id="ARBA00048679"/>
    </source>
</evidence>
<gene>
    <name evidence="15" type="ORF">DdX_09188</name>
</gene>
<feature type="region of interest" description="Disordered" evidence="12">
    <location>
        <begin position="400"/>
        <end position="436"/>
    </location>
</feature>
<comment type="catalytic activity">
    <reaction evidence="10">
        <text>L-seryl-[protein] + ATP = O-phospho-L-seryl-[protein] + ADP + H(+)</text>
        <dbReference type="Rhea" id="RHEA:17989"/>
        <dbReference type="Rhea" id="RHEA-COMP:9863"/>
        <dbReference type="Rhea" id="RHEA-COMP:11604"/>
        <dbReference type="ChEBI" id="CHEBI:15378"/>
        <dbReference type="ChEBI" id="CHEBI:29999"/>
        <dbReference type="ChEBI" id="CHEBI:30616"/>
        <dbReference type="ChEBI" id="CHEBI:83421"/>
        <dbReference type="ChEBI" id="CHEBI:456216"/>
        <dbReference type="EC" id="2.7.11.1"/>
    </reaction>
</comment>
<feature type="compositionally biased region" description="Basic and acidic residues" evidence="12">
    <location>
        <begin position="306"/>
        <end position="318"/>
    </location>
</feature>
<keyword evidence="13" id="KW-0472">Membrane</keyword>
<dbReference type="SUPFAM" id="SSF56112">
    <property type="entry name" value="Protein kinase-like (PK-like)"/>
    <property type="match status" value="1"/>
</dbReference>
<dbReference type="AlphaFoldDB" id="A0AAD4N334"/>
<dbReference type="PANTHER" id="PTHR24356:SF1">
    <property type="entry name" value="SERINE_THREONINE-PROTEIN KINASE GREATWALL"/>
    <property type="match status" value="1"/>
</dbReference>
<evidence type="ECO:0000256" key="12">
    <source>
        <dbReference type="SAM" id="MobiDB-lite"/>
    </source>
</evidence>
<evidence type="ECO:0000256" key="5">
    <source>
        <dbReference type="ARBA" id="ARBA00022741"/>
    </source>
</evidence>
<feature type="region of interest" description="Disordered" evidence="12">
    <location>
        <begin position="153"/>
        <end position="358"/>
    </location>
</feature>
<dbReference type="Pfam" id="PF00069">
    <property type="entry name" value="Pkinase"/>
    <property type="match status" value="1"/>
</dbReference>
<evidence type="ECO:0000256" key="6">
    <source>
        <dbReference type="ARBA" id="ARBA00022777"/>
    </source>
</evidence>
<comment type="caution">
    <text evidence="15">The sequence shown here is derived from an EMBL/GenBank/DDBJ whole genome shotgun (WGS) entry which is preliminary data.</text>
</comment>
<dbReference type="InterPro" id="IPR000719">
    <property type="entry name" value="Prot_kinase_dom"/>
</dbReference>
<feature type="compositionally biased region" description="Polar residues" evidence="12">
    <location>
        <begin position="85"/>
        <end position="94"/>
    </location>
</feature>
<keyword evidence="6 15" id="KW-0418">Kinase</keyword>
<evidence type="ECO:0000256" key="8">
    <source>
        <dbReference type="ARBA" id="ARBA00033099"/>
    </source>
</evidence>
<keyword evidence="3" id="KW-0723">Serine/threonine-protein kinase</keyword>
<evidence type="ECO:0000256" key="9">
    <source>
        <dbReference type="ARBA" id="ARBA00047899"/>
    </source>
</evidence>
<dbReference type="InterPro" id="IPR011009">
    <property type="entry name" value="Kinase-like_dom_sf"/>
</dbReference>
<feature type="binding site" evidence="11">
    <location>
        <position position="467"/>
    </location>
    <ligand>
        <name>ATP</name>
        <dbReference type="ChEBI" id="CHEBI:30616"/>
    </ligand>
</feature>
<evidence type="ECO:0000313" key="15">
    <source>
        <dbReference type="EMBL" id="KAI1713116.1"/>
    </source>
</evidence>
<organism evidence="15 16">
    <name type="scientific">Ditylenchus destructor</name>
    <dbReference type="NCBI Taxonomy" id="166010"/>
    <lineage>
        <taxon>Eukaryota</taxon>
        <taxon>Metazoa</taxon>
        <taxon>Ecdysozoa</taxon>
        <taxon>Nematoda</taxon>
        <taxon>Chromadorea</taxon>
        <taxon>Rhabditida</taxon>
        <taxon>Tylenchina</taxon>
        <taxon>Tylenchomorpha</taxon>
        <taxon>Sphaerularioidea</taxon>
        <taxon>Anguinidae</taxon>
        <taxon>Anguininae</taxon>
        <taxon>Ditylenchus</taxon>
    </lineage>
</organism>
<accession>A0AAD4N334</accession>
<dbReference type="GO" id="GO:0005524">
    <property type="term" value="F:ATP binding"/>
    <property type="evidence" value="ECO:0007669"/>
    <property type="project" value="UniProtKB-UniRule"/>
</dbReference>
<feature type="compositionally biased region" description="Polar residues" evidence="12">
    <location>
        <begin position="723"/>
        <end position="762"/>
    </location>
</feature>
<feature type="domain" description="Protein kinase" evidence="14">
    <location>
        <begin position="438"/>
        <end position="703"/>
    </location>
</feature>
<evidence type="ECO:0000313" key="16">
    <source>
        <dbReference type="Proteomes" id="UP001201812"/>
    </source>
</evidence>
<evidence type="ECO:0000256" key="11">
    <source>
        <dbReference type="PROSITE-ProRule" id="PRU10141"/>
    </source>
</evidence>
<keyword evidence="16" id="KW-1185">Reference proteome</keyword>
<dbReference type="InterPro" id="IPR050236">
    <property type="entry name" value="Ser_Thr_kinase_AGC"/>
</dbReference>
<dbReference type="Gene3D" id="1.10.510.10">
    <property type="entry name" value="Transferase(Phosphotransferase) domain 1"/>
    <property type="match status" value="2"/>
</dbReference>
<feature type="region of interest" description="Disordered" evidence="12">
    <location>
        <begin position="85"/>
        <end position="129"/>
    </location>
</feature>
<evidence type="ECO:0000256" key="3">
    <source>
        <dbReference type="ARBA" id="ARBA00022527"/>
    </source>
</evidence>
<dbReference type="Proteomes" id="UP001201812">
    <property type="component" value="Unassembled WGS sequence"/>
</dbReference>
<name>A0AAD4N334_9BILA</name>
<feature type="compositionally biased region" description="Basic and acidic residues" evidence="12">
    <location>
        <begin position="189"/>
        <end position="199"/>
    </location>
</feature>
<proteinExistence type="predicted"/>
<evidence type="ECO:0000256" key="2">
    <source>
        <dbReference type="ARBA" id="ARBA00022148"/>
    </source>
</evidence>
<evidence type="ECO:0000259" key="14">
    <source>
        <dbReference type="PROSITE" id="PS50011"/>
    </source>
</evidence>
<evidence type="ECO:0000256" key="13">
    <source>
        <dbReference type="SAM" id="Phobius"/>
    </source>
</evidence>